<dbReference type="GO" id="GO:0000160">
    <property type="term" value="P:phosphorelay signal transduction system"/>
    <property type="evidence" value="ECO:0007669"/>
    <property type="project" value="InterPro"/>
</dbReference>
<dbReference type="Pfam" id="PF00072">
    <property type="entry name" value="Response_reg"/>
    <property type="match status" value="1"/>
</dbReference>
<keyword evidence="5" id="KW-1185">Reference proteome</keyword>
<dbReference type="Proteomes" id="UP000612361">
    <property type="component" value="Unassembled WGS sequence"/>
</dbReference>
<feature type="domain" description="Response regulatory" evidence="3">
    <location>
        <begin position="2"/>
        <end position="118"/>
    </location>
</feature>
<gene>
    <name evidence="4" type="ORF">H8K47_17275</name>
</gene>
<dbReference type="RefSeq" id="WP_162018324.1">
    <property type="nucleotide sequence ID" value="NZ_JACOGG010000031.1"/>
</dbReference>
<dbReference type="PROSITE" id="PS50110">
    <property type="entry name" value="RESPONSE_REGULATORY"/>
    <property type="match status" value="1"/>
</dbReference>
<dbReference type="GO" id="GO:0003677">
    <property type="term" value="F:DNA binding"/>
    <property type="evidence" value="ECO:0007669"/>
    <property type="project" value="UniProtKB-KW"/>
</dbReference>
<feature type="modified residue" description="4-aspartylphosphate" evidence="2">
    <location>
        <position position="53"/>
    </location>
</feature>
<evidence type="ECO:0000256" key="2">
    <source>
        <dbReference type="PROSITE-ProRule" id="PRU00169"/>
    </source>
</evidence>
<dbReference type="SUPFAM" id="SSF52172">
    <property type="entry name" value="CheY-like"/>
    <property type="match status" value="1"/>
</dbReference>
<organism evidence="4 5">
    <name type="scientific">Undibacterium rugosum</name>
    <dbReference type="NCBI Taxonomy" id="2762291"/>
    <lineage>
        <taxon>Bacteria</taxon>
        <taxon>Pseudomonadati</taxon>
        <taxon>Pseudomonadota</taxon>
        <taxon>Betaproteobacteria</taxon>
        <taxon>Burkholderiales</taxon>
        <taxon>Oxalobacteraceae</taxon>
        <taxon>Undibacterium</taxon>
    </lineage>
</organism>
<dbReference type="InterPro" id="IPR039420">
    <property type="entry name" value="WalR-like"/>
</dbReference>
<dbReference type="InterPro" id="IPR058245">
    <property type="entry name" value="NreC/VraR/RcsB-like_REC"/>
</dbReference>
<dbReference type="SMART" id="SM00448">
    <property type="entry name" value="REC"/>
    <property type="match status" value="1"/>
</dbReference>
<proteinExistence type="predicted"/>
<dbReference type="AlphaFoldDB" id="A0A923I3N8"/>
<name>A0A923I3N8_9BURK</name>
<dbReference type="InterPro" id="IPR001789">
    <property type="entry name" value="Sig_transdc_resp-reg_receiver"/>
</dbReference>
<evidence type="ECO:0000313" key="4">
    <source>
        <dbReference type="EMBL" id="MBC3937111.1"/>
    </source>
</evidence>
<comment type="caution">
    <text evidence="4">The sequence shown here is derived from an EMBL/GenBank/DDBJ whole genome shotgun (WGS) entry which is preliminary data.</text>
</comment>
<protein>
    <submittedName>
        <fullName evidence="4">Response regulator transcription factor</fullName>
    </submittedName>
</protein>
<keyword evidence="1" id="KW-0238">DNA-binding</keyword>
<reference evidence="4" key="1">
    <citation type="submission" date="2020-08" db="EMBL/GenBank/DDBJ databases">
        <title>Novel species isolated from subtropical streams in China.</title>
        <authorList>
            <person name="Lu H."/>
        </authorList>
    </citation>
    <scope>NUCLEOTIDE SEQUENCE</scope>
    <source>
        <strain evidence="4">CY7W</strain>
    </source>
</reference>
<dbReference type="CDD" id="cd17535">
    <property type="entry name" value="REC_NarL-like"/>
    <property type="match status" value="1"/>
</dbReference>
<keyword evidence="2" id="KW-0597">Phosphoprotein</keyword>
<evidence type="ECO:0000259" key="3">
    <source>
        <dbReference type="PROSITE" id="PS50110"/>
    </source>
</evidence>
<dbReference type="InterPro" id="IPR011006">
    <property type="entry name" value="CheY-like_superfamily"/>
</dbReference>
<accession>A0A923I3N8</accession>
<evidence type="ECO:0000256" key="1">
    <source>
        <dbReference type="ARBA" id="ARBA00023125"/>
    </source>
</evidence>
<dbReference type="PANTHER" id="PTHR43214">
    <property type="entry name" value="TWO-COMPONENT RESPONSE REGULATOR"/>
    <property type="match status" value="1"/>
</dbReference>
<sequence length="118" mass="13364">MNLFIVEDSLLIQKRLVRFIEEIPGFHVVGVCGDIYEAYQQVKASDTDAMLLDLQLGDQNGLQLLKEVKENLPAIKVVVLTNHSTDDNRTQAMRAGADGFLDKSKDFAQIPDYLLRWQ</sequence>
<dbReference type="EMBL" id="JACOGG010000031">
    <property type="protein sequence ID" value="MBC3937111.1"/>
    <property type="molecule type" value="Genomic_DNA"/>
</dbReference>
<dbReference type="Gene3D" id="3.40.50.2300">
    <property type="match status" value="1"/>
</dbReference>
<evidence type="ECO:0000313" key="5">
    <source>
        <dbReference type="Proteomes" id="UP000612361"/>
    </source>
</evidence>